<comment type="caution">
    <text evidence="3">The sequence shown here is derived from an EMBL/GenBank/DDBJ whole genome shotgun (WGS) entry which is preliminary data.</text>
</comment>
<feature type="domain" description="AbiJ-NTD3" evidence="2">
    <location>
        <begin position="9"/>
        <end position="150"/>
    </location>
</feature>
<evidence type="ECO:0000259" key="2">
    <source>
        <dbReference type="Pfam" id="PF18860"/>
    </source>
</evidence>
<gene>
    <name evidence="3" type="ORF">FHW23_003425</name>
</gene>
<dbReference type="InterPro" id="IPR041427">
    <property type="entry name" value="AbiJ-NTD3"/>
</dbReference>
<dbReference type="Pfam" id="PF14355">
    <property type="entry name" value="Abi_C"/>
    <property type="match status" value="1"/>
</dbReference>
<name>A0AAW3TB65_9MICO</name>
<dbReference type="EMBL" id="JACGXP010000008">
    <property type="protein sequence ID" value="MBA8992137.1"/>
    <property type="molecule type" value="Genomic_DNA"/>
</dbReference>
<sequence>MPSVNVIDRELRVELSSWMSENGYHWAGQEDEDKFLARLYDLRQMPSTDSRAAYPTAAEDIHQHQVRNRDWDDDWVFGDPRFNLWNCTDEEFLKFLLNTLRPRTQPNSAVTALMAAQYNAVLAPTGWEFVDDHHVGESIYYAYRRRTGVHDPSHIELTAPDVVDRFVLDQQLGRLRRDIETDPAAAIAHCKELIESQLKLILQRFGEQYSDRDDVPALYGQVSRRLGIHSNAVPGDSRASEAVKQVLRNLSSIVKNISEARNAMGTGHGRVEASPAERRHARLFFNATVTVTEFIAETWAAREDEWDTHDPF</sequence>
<proteinExistence type="predicted"/>
<dbReference type="RefSeq" id="WP_182517002.1">
    <property type="nucleotide sequence ID" value="NZ_JACGXP010000008.1"/>
</dbReference>
<reference evidence="3 4" key="1">
    <citation type="submission" date="2020-07" db="EMBL/GenBank/DDBJ databases">
        <title>Above-ground endophytic microbial communities from plants in different locations in the United States.</title>
        <authorList>
            <person name="Frank C."/>
        </authorList>
    </citation>
    <scope>NUCLEOTIDE SEQUENCE [LARGE SCALE GENOMIC DNA]</scope>
    <source>
        <strain evidence="3 4">WPL5_2</strain>
    </source>
</reference>
<organism evidence="3 4">
    <name type="scientific">Curtobacterium pusillum</name>
    <dbReference type="NCBI Taxonomy" id="69373"/>
    <lineage>
        <taxon>Bacteria</taxon>
        <taxon>Bacillati</taxon>
        <taxon>Actinomycetota</taxon>
        <taxon>Actinomycetes</taxon>
        <taxon>Micrococcales</taxon>
        <taxon>Microbacteriaceae</taxon>
        <taxon>Curtobacterium</taxon>
    </lineage>
</organism>
<protein>
    <recommendedName>
        <fullName evidence="5">Abortive infection protein-like C-terminal domain-containing protein</fullName>
    </recommendedName>
</protein>
<evidence type="ECO:0000313" key="4">
    <source>
        <dbReference type="Proteomes" id="UP000590225"/>
    </source>
</evidence>
<evidence type="ECO:0000313" key="3">
    <source>
        <dbReference type="EMBL" id="MBA8992137.1"/>
    </source>
</evidence>
<dbReference type="InterPro" id="IPR026001">
    <property type="entry name" value="Abi-like_C"/>
</dbReference>
<evidence type="ECO:0008006" key="5">
    <source>
        <dbReference type="Google" id="ProtNLM"/>
    </source>
</evidence>
<evidence type="ECO:0000259" key="1">
    <source>
        <dbReference type="Pfam" id="PF14355"/>
    </source>
</evidence>
<dbReference type="Pfam" id="PF18860">
    <property type="entry name" value="AbiJ_NTD3"/>
    <property type="match status" value="1"/>
</dbReference>
<dbReference type="AlphaFoldDB" id="A0AAW3TB65"/>
<feature type="domain" description="Abortive infection protein-like C-terminal" evidence="1">
    <location>
        <begin position="216"/>
        <end position="296"/>
    </location>
</feature>
<accession>A0AAW3TB65</accession>
<dbReference type="Proteomes" id="UP000590225">
    <property type="component" value="Unassembled WGS sequence"/>
</dbReference>